<proteinExistence type="predicted"/>
<evidence type="ECO:0000256" key="2">
    <source>
        <dbReference type="ARBA" id="ARBA00022692"/>
    </source>
</evidence>
<dbReference type="STRING" id="502025.Hoch_3297"/>
<dbReference type="GO" id="GO:0055085">
    <property type="term" value="P:transmembrane transport"/>
    <property type="evidence" value="ECO:0007669"/>
    <property type="project" value="InterPro"/>
</dbReference>
<sequence length="470" mass="49833">MVANTPRSRRKRAASRPLVVIETALVSLAVHAGVLAMAGGFDGLRAPGGLEAAAASAEAAAAAQRERGPLPSCEADEALATAAELLACSLPGGRAQGCLERALGDLRGASDRCTARTLPSAVTLLDPAVVDEIEPEPLAELIEPEVLEQIAQAQQQQQQQQQQQPPPPPPQPAQLVEITPSNDQAPDNARFLAEFDSRVDEQTVARGTTEEMVARPQPSPEQPDEIPQPKREAPLDDKAGANADAPEGPGQLAMRALGVPTPSREAREAVEAGALDGSDAPVSERGLETRRGAGERYEAARERLDPRRGEGGGGGGGRNLPNLRPSEELLERVVGGGSVDHLDNVAEGDSTALNARQWKFASFFNRSKRQVAQNWNPNRVIAATDPKGNVLGVKDRVTVLRITLDPSGALKDAIVLRSSGAEFLDAEAVRAFRAAQPFPNPPPGLVDASGEISFTFNFHLQMVARSTFKW</sequence>
<keyword evidence="4" id="KW-0472">Membrane</keyword>
<evidence type="ECO:0000256" key="3">
    <source>
        <dbReference type="ARBA" id="ARBA00022989"/>
    </source>
</evidence>
<evidence type="ECO:0000256" key="1">
    <source>
        <dbReference type="ARBA" id="ARBA00004167"/>
    </source>
</evidence>
<dbReference type="SUPFAM" id="SSF74653">
    <property type="entry name" value="TolA/TonB C-terminal domain"/>
    <property type="match status" value="1"/>
</dbReference>
<dbReference type="Pfam" id="PF03544">
    <property type="entry name" value="TonB_C"/>
    <property type="match status" value="1"/>
</dbReference>
<name>D0LTV5_HALO1</name>
<protein>
    <submittedName>
        <fullName evidence="7">TonB family protein</fullName>
    </submittedName>
</protein>
<organism evidence="7 8">
    <name type="scientific">Haliangium ochraceum (strain DSM 14365 / JCM 11303 / SMP-2)</name>
    <dbReference type="NCBI Taxonomy" id="502025"/>
    <lineage>
        <taxon>Bacteria</taxon>
        <taxon>Pseudomonadati</taxon>
        <taxon>Myxococcota</taxon>
        <taxon>Polyangia</taxon>
        <taxon>Haliangiales</taxon>
        <taxon>Kofleriaceae</taxon>
        <taxon>Haliangium</taxon>
    </lineage>
</organism>
<feature type="compositionally biased region" description="Basic and acidic residues" evidence="5">
    <location>
        <begin position="285"/>
        <end position="310"/>
    </location>
</feature>
<evidence type="ECO:0000313" key="7">
    <source>
        <dbReference type="EMBL" id="ACY15799.1"/>
    </source>
</evidence>
<feature type="domain" description="TonB C-terminal" evidence="6">
    <location>
        <begin position="370"/>
        <end position="467"/>
    </location>
</feature>
<dbReference type="KEGG" id="hoh:Hoch_3297"/>
<dbReference type="PROSITE" id="PS52015">
    <property type="entry name" value="TONB_CTD"/>
    <property type="match status" value="1"/>
</dbReference>
<evidence type="ECO:0000259" key="6">
    <source>
        <dbReference type="PROSITE" id="PS52015"/>
    </source>
</evidence>
<dbReference type="EMBL" id="CP001804">
    <property type="protein sequence ID" value="ACY15799.1"/>
    <property type="molecule type" value="Genomic_DNA"/>
</dbReference>
<dbReference type="HOGENOM" id="CLU_581097_0_0_7"/>
<evidence type="ECO:0000256" key="4">
    <source>
        <dbReference type="ARBA" id="ARBA00023136"/>
    </source>
</evidence>
<dbReference type="RefSeq" id="WP_012828399.1">
    <property type="nucleotide sequence ID" value="NC_013440.1"/>
</dbReference>
<dbReference type="AlphaFoldDB" id="D0LTV5"/>
<dbReference type="Proteomes" id="UP000001880">
    <property type="component" value="Chromosome"/>
</dbReference>
<comment type="subcellular location">
    <subcellularLocation>
        <location evidence="1">Membrane</location>
        <topology evidence="1">Single-pass membrane protein</topology>
    </subcellularLocation>
</comment>
<accession>D0LTV5</accession>
<feature type="region of interest" description="Disordered" evidence="5">
    <location>
        <begin position="151"/>
        <end position="325"/>
    </location>
</feature>
<dbReference type="GO" id="GO:0016020">
    <property type="term" value="C:membrane"/>
    <property type="evidence" value="ECO:0007669"/>
    <property type="project" value="UniProtKB-SubCell"/>
</dbReference>
<dbReference type="OrthoDB" id="5524095at2"/>
<evidence type="ECO:0000256" key="5">
    <source>
        <dbReference type="SAM" id="MobiDB-lite"/>
    </source>
</evidence>
<dbReference type="eggNOG" id="COG0810">
    <property type="taxonomic scope" value="Bacteria"/>
</dbReference>
<keyword evidence="3" id="KW-1133">Transmembrane helix</keyword>
<dbReference type="InterPro" id="IPR037682">
    <property type="entry name" value="TonB_C"/>
</dbReference>
<dbReference type="Gene3D" id="3.30.1150.10">
    <property type="match status" value="1"/>
</dbReference>
<feature type="compositionally biased region" description="Basic and acidic residues" evidence="5">
    <location>
        <begin position="193"/>
        <end position="213"/>
    </location>
</feature>
<dbReference type="InterPro" id="IPR006260">
    <property type="entry name" value="TonB/TolA_C"/>
</dbReference>
<feature type="compositionally biased region" description="Low complexity" evidence="5">
    <location>
        <begin position="151"/>
        <end position="163"/>
    </location>
</feature>
<reference evidence="7 8" key="1">
    <citation type="journal article" date="2010" name="Stand. Genomic Sci.">
        <title>Complete genome sequence of Haliangium ochraceum type strain (SMP-2).</title>
        <authorList>
            <consortium name="US DOE Joint Genome Institute (JGI-PGF)"/>
            <person name="Ivanova N."/>
            <person name="Daum C."/>
            <person name="Lang E."/>
            <person name="Abt B."/>
            <person name="Kopitz M."/>
            <person name="Saunders E."/>
            <person name="Lapidus A."/>
            <person name="Lucas S."/>
            <person name="Glavina Del Rio T."/>
            <person name="Nolan M."/>
            <person name="Tice H."/>
            <person name="Copeland A."/>
            <person name="Cheng J.F."/>
            <person name="Chen F."/>
            <person name="Bruce D."/>
            <person name="Goodwin L."/>
            <person name="Pitluck S."/>
            <person name="Mavromatis K."/>
            <person name="Pati A."/>
            <person name="Mikhailova N."/>
            <person name="Chen A."/>
            <person name="Palaniappan K."/>
            <person name="Land M."/>
            <person name="Hauser L."/>
            <person name="Chang Y.J."/>
            <person name="Jeffries C.D."/>
            <person name="Detter J.C."/>
            <person name="Brettin T."/>
            <person name="Rohde M."/>
            <person name="Goker M."/>
            <person name="Bristow J."/>
            <person name="Markowitz V."/>
            <person name="Eisen J.A."/>
            <person name="Hugenholtz P."/>
            <person name="Kyrpides N.C."/>
            <person name="Klenk H.P."/>
        </authorList>
    </citation>
    <scope>NUCLEOTIDE SEQUENCE [LARGE SCALE GENOMIC DNA]</scope>
    <source>
        <strain evidence="8">DSM 14365 / CIP 107738 / JCM 11303 / AJ 13395 / SMP-2</strain>
    </source>
</reference>
<dbReference type="NCBIfam" id="TIGR01352">
    <property type="entry name" value="tonB_Cterm"/>
    <property type="match status" value="1"/>
</dbReference>
<keyword evidence="8" id="KW-1185">Reference proteome</keyword>
<keyword evidence="2" id="KW-0812">Transmembrane</keyword>
<evidence type="ECO:0000313" key="8">
    <source>
        <dbReference type="Proteomes" id="UP000001880"/>
    </source>
</evidence>
<feature type="compositionally biased region" description="Basic and acidic residues" evidence="5">
    <location>
        <begin position="227"/>
        <end position="239"/>
    </location>
</feature>
<gene>
    <name evidence="7" type="ordered locus">Hoch_3297</name>
</gene>